<sequence length="728" mass="80710">MTKSSTAEGEEGEPERVPLPHESRLLKWHEMQELQFELPECCKKKTLRKNPGKTIRENKHMQQQAMGLSRMQRKASKSLKRSEVTRTTLPMKSSPWMHRQNIEDKATKEFTRDNRIYKGTKEFTQKRKYLASRKAYEAWNKKIEMSWENKETKMKAMSKIYGPGSLWGRMEEKDRLRMEALNARSETSVGANLSPLQLSKAMYDANRIATMVKTNVQTALLHEDNVKKVAGLLEKARAATVLQKAIRAFQKRSWERKFVKIDPLLKTLVLEEREVEKHIVNEAAKKHRFVIGGQEPDISHSPVDFDDRDQTLLGTNSRPFEEKSDHFCSENDGFGASDREFHEQMRQKVENDMAGADDHGHRIRHFASDRFEAEYEANSPSYHRPRPRTATAMSDLTRSSGSPTRGRSASNVSSAGDLATSPNRSRYNSEFSAHNTAGGNGVHGSTWGSGGVTGMDVNLVNAKERAMRNSAATDVAIQEAKELQMREKRRRSTVLQGISEQVRLVPNPSPEAGKGRISPTIGLGGDGKEVKRRSSVMKSPVRPMSAIGLGRDGGGRRLSGVVDGGWGSGGVFDDDDDFEGGGGGGGVGGGRRRRSTLGDGYGYSRGKKKQRPSTAGVGSRRPSSASLMSGSGGGSGRNLLRVSSKDPSISQIKHAQNARKMGPRTMARRQEKIIDHHAGGAISLLRKRNTVVRKHIKKGREGTLGHQNTAKNLVAKALHGKTLQEEES</sequence>
<evidence type="ECO:0000313" key="3">
    <source>
        <dbReference type="Proteomes" id="UP001165122"/>
    </source>
</evidence>
<feature type="compositionally biased region" description="Gly residues" evidence="1">
    <location>
        <begin position="438"/>
        <end position="449"/>
    </location>
</feature>
<comment type="caution">
    <text evidence="2">The sequence shown here is derived from an EMBL/GenBank/DDBJ whole genome shotgun (WGS) entry which is preliminary data.</text>
</comment>
<dbReference type="OrthoDB" id="206685at2759"/>
<evidence type="ECO:0000256" key="1">
    <source>
        <dbReference type="SAM" id="MobiDB-lite"/>
    </source>
</evidence>
<protein>
    <submittedName>
        <fullName evidence="2">Uncharacterized protein</fullName>
    </submittedName>
</protein>
<gene>
    <name evidence="2" type="ORF">TrLO_g12135</name>
</gene>
<organism evidence="2 3">
    <name type="scientific">Triparma laevis f. longispina</name>
    <dbReference type="NCBI Taxonomy" id="1714387"/>
    <lineage>
        <taxon>Eukaryota</taxon>
        <taxon>Sar</taxon>
        <taxon>Stramenopiles</taxon>
        <taxon>Ochrophyta</taxon>
        <taxon>Bolidophyceae</taxon>
        <taxon>Parmales</taxon>
        <taxon>Triparmaceae</taxon>
        <taxon>Triparma</taxon>
    </lineage>
</organism>
<keyword evidence="3" id="KW-1185">Reference proteome</keyword>
<reference evidence="3" key="1">
    <citation type="journal article" date="2023" name="Commun. Biol.">
        <title>Genome analysis of Parmales, the sister group of diatoms, reveals the evolutionary specialization of diatoms from phago-mixotrophs to photoautotrophs.</title>
        <authorList>
            <person name="Ban H."/>
            <person name="Sato S."/>
            <person name="Yoshikawa S."/>
            <person name="Yamada K."/>
            <person name="Nakamura Y."/>
            <person name="Ichinomiya M."/>
            <person name="Sato N."/>
            <person name="Blanc-Mathieu R."/>
            <person name="Endo H."/>
            <person name="Kuwata A."/>
            <person name="Ogata H."/>
        </authorList>
    </citation>
    <scope>NUCLEOTIDE SEQUENCE [LARGE SCALE GENOMIC DNA]</scope>
    <source>
        <strain evidence="3">NIES 3700</strain>
    </source>
</reference>
<name>A0A9W7FS59_9STRA</name>
<feature type="region of interest" description="Disordered" evidence="1">
    <location>
        <begin position="1"/>
        <end position="21"/>
    </location>
</feature>
<dbReference type="Proteomes" id="UP001165122">
    <property type="component" value="Unassembled WGS sequence"/>
</dbReference>
<dbReference type="EMBL" id="BRXW01000273">
    <property type="protein sequence ID" value="GMI17003.1"/>
    <property type="molecule type" value="Genomic_DNA"/>
</dbReference>
<accession>A0A9W7FS59</accession>
<feature type="compositionally biased region" description="Low complexity" evidence="1">
    <location>
        <begin position="618"/>
        <end position="629"/>
    </location>
</feature>
<evidence type="ECO:0000313" key="2">
    <source>
        <dbReference type="EMBL" id="GMI17003.1"/>
    </source>
</evidence>
<feature type="compositionally biased region" description="Polar residues" evidence="1">
    <location>
        <begin position="420"/>
        <end position="437"/>
    </location>
</feature>
<feature type="region of interest" description="Disordered" evidence="1">
    <location>
        <begin position="374"/>
        <end position="449"/>
    </location>
</feature>
<feature type="compositionally biased region" description="Low complexity" evidence="1">
    <location>
        <begin position="397"/>
        <end position="410"/>
    </location>
</feature>
<feature type="region of interest" description="Disordered" evidence="1">
    <location>
        <begin position="59"/>
        <end position="86"/>
    </location>
</feature>
<dbReference type="AlphaFoldDB" id="A0A9W7FS59"/>
<feature type="compositionally biased region" description="Gly residues" evidence="1">
    <location>
        <begin position="580"/>
        <end position="589"/>
    </location>
</feature>
<feature type="region of interest" description="Disordered" evidence="1">
    <location>
        <begin position="505"/>
        <end position="555"/>
    </location>
</feature>
<proteinExistence type="predicted"/>
<feature type="region of interest" description="Disordered" evidence="1">
    <location>
        <begin position="570"/>
        <end position="664"/>
    </location>
</feature>
<feature type="compositionally biased region" description="Polar residues" evidence="1">
    <location>
        <begin position="645"/>
        <end position="654"/>
    </location>
</feature>